<evidence type="ECO:0000256" key="7">
    <source>
        <dbReference type="ARBA" id="ARBA00023010"/>
    </source>
</evidence>
<feature type="domain" description="Peroxisomal membrane protein PEX14-like KPWE" evidence="17">
    <location>
        <begin position="371"/>
        <end position="421"/>
    </location>
</feature>
<dbReference type="Proteomes" id="UP000585474">
    <property type="component" value="Unassembled WGS sequence"/>
</dbReference>
<evidence type="ECO:0000256" key="12">
    <source>
        <dbReference type="ARBA" id="ARBA00053920"/>
    </source>
</evidence>
<evidence type="ECO:0000256" key="13">
    <source>
        <dbReference type="ARBA" id="ARBA00064754"/>
    </source>
</evidence>
<evidence type="ECO:0000313" key="19">
    <source>
        <dbReference type="EMBL" id="GFZ03738.1"/>
    </source>
</evidence>
<dbReference type="GO" id="GO:0005778">
    <property type="term" value="C:peroxisomal membrane"/>
    <property type="evidence" value="ECO:0007669"/>
    <property type="project" value="UniProtKB-SubCell"/>
</dbReference>
<accession>A0A7J0G0L9</accession>
<dbReference type="AlphaFoldDB" id="A0A7J0G0L9"/>
<feature type="domain" description="Peroxisomal membrane protein PEX14 central plants" evidence="18">
    <location>
        <begin position="178"/>
        <end position="256"/>
    </location>
</feature>
<comment type="function">
    <text evidence="12 14">Component of the PEX13-PEX14 docking complex, a translocon channel that specifically mediates the import of peroxisomal cargo proteins bound to PEX5 receptor. The PEX13-PEX14 docking complex forms a large import pore which can be opened to a diameter of about 9 nm. Mechanistically, PEX5 receptor along with cargo proteins associates with the PEX14 subunit of the PEX13-PEX14 docking complex in the cytosol, leading to the insertion of the receptor into the organelle membrane with the concomitant translocation of the cargo into the peroxisome matrix.</text>
</comment>
<keyword evidence="3 14" id="KW-0813">Transport</keyword>
<dbReference type="Pfam" id="PF23020">
    <property type="entry name" value="PEX14-like_2nd"/>
    <property type="match status" value="2"/>
</dbReference>
<dbReference type="GO" id="GO:0016560">
    <property type="term" value="P:protein import into peroxisome matrix, docking"/>
    <property type="evidence" value="ECO:0007669"/>
    <property type="project" value="UniProtKB-UniRule"/>
</dbReference>
<sequence>MSKVLDLDLSRVNLTMTGFLVAHRTFDRLCRHSVTFDRPRWTSDNIDLASEIVQPTVEDQNDTKAGASGGISSTSMFVNSESMREEEVQNAVKFLSHPKVRGSPVVYRRSFLERKGLTKEEIDEAFRRVPDPPQNVSNAQPADGPVKSTSNVQPQVSTQIMQPSATAPAGVISTMTLSRFHWSHALLAVGFLALSGAGTVVLFKLTRSSFQKAIVPRLKSWIHKVVFEEEDGSAKKTDSKPSLEQEVAAAAAAAAACKKKYFKELMNLIGMQVEEMKLMSNAIQTLEAVENLSGYHPGVYWSNLHDCCLHCPSKNPLPQGNTHGRTALAEQDHRVSAKSSRQPYANGNADLDSNSARSSPPPATVEPLVAPHPKSYMEIMAMVQRGEKPPNIREINDLPPNPNQPLPNPHLAHRELRLPWEVGQTQSSYSQVLQSHESSYGLNSNLQDNGYVNQVNGDSSVPWWQKKNVRITEIENEDELKRGSSGVPTNGRSFQRSWVPPQPPPVAMPEAAAAIRQPKKPLSEKQVADDQLAANPSDAIDELQRITKISESGGVADANGGNSGLSKQFSESGVVDANSMSSGLNTSEIQEEQEAY</sequence>
<evidence type="ECO:0000256" key="2">
    <source>
        <dbReference type="ARBA" id="ARBA00005443"/>
    </source>
</evidence>
<dbReference type="InterPro" id="IPR040554">
    <property type="entry name" value="KPWE_PEX14_dom"/>
</dbReference>
<feature type="region of interest" description="Disordered" evidence="15">
    <location>
        <begin position="480"/>
        <end position="507"/>
    </location>
</feature>
<feature type="region of interest" description="Disordered" evidence="15">
    <location>
        <begin position="551"/>
        <end position="596"/>
    </location>
</feature>
<evidence type="ECO:0000259" key="18">
    <source>
        <dbReference type="Pfam" id="PF23020"/>
    </source>
</evidence>
<keyword evidence="9 14" id="KW-0576">Peroxisome</keyword>
<organism evidence="19 20">
    <name type="scientific">Actinidia rufa</name>
    <dbReference type="NCBI Taxonomy" id="165716"/>
    <lineage>
        <taxon>Eukaryota</taxon>
        <taxon>Viridiplantae</taxon>
        <taxon>Streptophyta</taxon>
        <taxon>Embryophyta</taxon>
        <taxon>Tracheophyta</taxon>
        <taxon>Spermatophyta</taxon>
        <taxon>Magnoliopsida</taxon>
        <taxon>eudicotyledons</taxon>
        <taxon>Gunneridae</taxon>
        <taxon>Pentapetalae</taxon>
        <taxon>asterids</taxon>
        <taxon>Ericales</taxon>
        <taxon>Actinidiaceae</taxon>
        <taxon>Actinidia</taxon>
    </lineage>
</organism>
<dbReference type="EMBL" id="BJWL01000016">
    <property type="protein sequence ID" value="GFZ03738.1"/>
    <property type="molecule type" value="Genomic_DNA"/>
</dbReference>
<keyword evidence="5 14" id="KW-0653">Protein transport</keyword>
<evidence type="ECO:0000259" key="16">
    <source>
        <dbReference type="Pfam" id="PF04695"/>
    </source>
</evidence>
<gene>
    <name evidence="19" type="ORF">Acr_16g0003620</name>
</gene>
<dbReference type="Pfam" id="PF17733">
    <property type="entry name" value="KPWE_dom"/>
    <property type="match status" value="1"/>
</dbReference>
<comment type="caution">
    <text evidence="19">The sequence shown here is derived from an EMBL/GenBank/DDBJ whole genome shotgun (WGS) entry which is preliminary data.</text>
</comment>
<keyword evidence="20" id="KW-1185">Reference proteome</keyword>
<feature type="region of interest" description="Disordered" evidence="15">
    <location>
        <begin position="129"/>
        <end position="151"/>
    </location>
</feature>
<evidence type="ECO:0000256" key="8">
    <source>
        <dbReference type="ARBA" id="ARBA00023136"/>
    </source>
</evidence>
<evidence type="ECO:0000256" key="15">
    <source>
        <dbReference type="SAM" id="MobiDB-lite"/>
    </source>
</evidence>
<dbReference type="Gene3D" id="1.10.10.10">
    <property type="entry name" value="Winged helix-like DNA-binding domain superfamily/Winged helix DNA-binding domain"/>
    <property type="match status" value="1"/>
</dbReference>
<name>A0A7J0G0L9_9ERIC</name>
<feature type="region of interest" description="Disordered" evidence="15">
    <location>
        <begin position="330"/>
        <end position="369"/>
    </location>
</feature>
<feature type="domain" description="Peroxisome membrane anchor protein Pex14p N-terminal" evidence="16">
    <location>
        <begin position="84"/>
        <end position="128"/>
    </location>
</feature>
<evidence type="ECO:0000256" key="10">
    <source>
        <dbReference type="ARBA" id="ARBA00029502"/>
    </source>
</evidence>
<keyword evidence="4" id="KW-0812">Transmembrane</keyword>
<proteinExistence type="inferred from homology"/>
<dbReference type="Pfam" id="PF04695">
    <property type="entry name" value="Pex14_N"/>
    <property type="match status" value="1"/>
</dbReference>
<dbReference type="GO" id="GO:0005102">
    <property type="term" value="F:signaling receptor binding"/>
    <property type="evidence" value="ECO:0007669"/>
    <property type="project" value="TreeGrafter"/>
</dbReference>
<dbReference type="InterPro" id="IPR036388">
    <property type="entry name" value="WH-like_DNA-bd_sf"/>
</dbReference>
<keyword evidence="7" id="KW-0811">Translocation</keyword>
<dbReference type="PANTHER" id="PTHR23058:SF0">
    <property type="entry name" value="PEROXISOMAL MEMBRANE PROTEIN PEX14"/>
    <property type="match status" value="1"/>
</dbReference>
<evidence type="ECO:0000256" key="9">
    <source>
        <dbReference type="ARBA" id="ARBA00023140"/>
    </source>
</evidence>
<dbReference type="PANTHER" id="PTHR23058">
    <property type="entry name" value="PEROXISOMAL MEMBRANE PROTEIN PEX14"/>
    <property type="match status" value="1"/>
</dbReference>
<dbReference type="GO" id="GO:1990429">
    <property type="term" value="C:peroxisomal importomer complex"/>
    <property type="evidence" value="ECO:0007669"/>
    <property type="project" value="TreeGrafter"/>
</dbReference>
<evidence type="ECO:0000256" key="3">
    <source>
        <dbReference type="ARBA" id="ARBA00022448"/>
    </source>
</evidence>
<evidence type="ECO:0000256" key="14">
    <source>
        <dbReference type="RuleBase" id="RU367032"/>
    </source>
</evidence>
<protein>
    <recommendedName>
        <fullName evidence="10 14">Peroxisomal membrane protein PEX14</fullName>
    </recommendedName>
    <alternativeName>
        <fullName evidence="11 14">Peroxin-14</fullName>
    </alternativeName>
</protein>
<dbReference type="InterPro" id="IPR054154">
    <property type="entry name" value="PEX14-like_M_plants"/>
</dbReference>
<evidence type="ECO:0000256" key="1">
    <source>
        <dbReference type="ARBA" id="ARBA00004549"/>
    </source>
</evidence>
<dbReference type="OrthoDB" id="441517at2759"/>
<dbReference type="InterPro" id="IPR006785">
    <property type="entry name" value="Pex14_N"/>
</dbReference>
<feature type="compositionally biased region" description="Polar residues" evidence="15">
    <location>
        <begin position="578"/>
        <end position="588"/>
    </location>
</feature>
<keyword evidence="8 14" id="KW-0472">Membrane</keyword>
<feature type="compositionally biased region" description="Polar residues" evidence="15">
    <location>
        <begin position="337"/>
        <end position="358"/>
    </location>
</feature>
<comment type="subcellular location">
    <subcellularLocation>
        <location evidence="1">Peroxisome membrane</location>
        <topology evidence="1">Single-pass membrane protein</topology>
    </subcellularLocation>
</comment>
<evidence type="ECO:0000313" key="20">
    <source>
        <dbReference type="Proteomes" id="UP000585474"/>
    </source>
</evidence>
<evidence type="ECO:0000259" key="17">
    <source>
        <dbReference type="Pfam" id="PF17733"/>
    </source>
</evidence>
<dbReference type="FunFam" id="1.10.10.10:FF:000217">
    <property type="entry name" value="Peroxisomal membrane protein PEX14"/>
    <property type="match status" value="1"/>
</dbReference>
<evidence type="ECO:0000256" key="11">
    <source>
        <dbReference type="ARBA" id="ARBA00029691"/>
    </source>
</evidence>
<comment type="similarity">
    <text evidence="2 14">Belongs to the peroxin-14 family.</text>
</comment>
<reference evidence="19 20" key="1">
    <citation type="submission" date="2019-07" db="EMBL/GenBank/DDBJ databases">
        <title>De Novo Assembly of kiwifruit Actinidia rufa.</title>
        <authorList>
            <person name="Sugita-Konishi S."/>
            <person name="Sato K."/>
            <person name="Mori E."/>
            <person name="Abe Y."/>
            <person name="Kisaki G."/>
            <person name="Hamano K."/>
            <person name="Suezawa K."/>
            <person name="Otani M."/>
            <person name="Fukuda T."/>
            <person name="Manabe T."/>
            <person name="Gomi K."/>
            <person name="Tabuchi M."/>
            <person name="Akimitsu K."/>
            <person name="Kataoka I."/>
        </authorList>
    </citation>
    <scope>NUCLEOTIDE SEQUENCE [LARGE SCALE GENOMIC DNA]</scope>
    <source>
        <strain evidence="20">cv. Fuchu</strain>
    </source>
</reference>
<evidence type="ECO:0000256" key="4">
    <source>
        <dbReference type="ARBA" id="ARBA00022692"/>
    </source>
</evidence>
<evidence type="ECO:0000256" key="6">
    <source>
        <dbReference type="ARBA" id="ARBA00022989"/>
    </source>
</evidence>
<feature type="domain" description="Peroxisomal membrane protein PEX14 central plants" evidence="18">
    <location>
        <begin position="258"/>
        <end position="287"/>
    </location>
</feature>
<keyword evidence="6" id="KW-1133">Transmembrane helix</keyword>
<comment type="subunit">
    <text evidence="13">Interacts with PEX13; forming the PEX13-PEX14 docking complex. Interacts with PEX5 (via WxxxF/Y motifs).</text>
</comment>
<feature type="compositionally biased region" description="Polar residues" evidence="15">
    <location>
        <begin position="486"/>
        <end position="496"/>
    </location>
</feature>
<dbReference type="InterPro" id="IPR025655">
    <property type="entry name" value="PEX14"/>
</dbReference>
<evidence type="ECO:0000256" key="5">
    <source>
        <dbReference type="ARBA" id="ARBA00022927"/>
    </source>
</evidence>